<gene>
    <name evidence="1" type="ORF">HA49_14980</name>
</gene>
<keyword evidence="2" id="KW-1185">Reference proteome</keyword>
<sequence>MMIMNGNTPGFVGQCIATDSDKKIKILILLYFKKTSPQLAILAQLLHFPLSEKIFLAGIQHGSHVQTACSITLWLRGSYVT</sequence>
<accession>A0A095T6F6</accession>
<evidence type="ECO:0000313" key="2">
    <source>
        <dbReference type="Proteomes" id="UP000029577"/>
    </source>
</evidence>
<dbReference type="STRING" id="642227.HA49_14980"/>
<organism evidence="1 2">
    <name type="scientific">Tatumella morbirosei</name>
    <dbReference type="NCBI Taxonomy" id="642227"/>
    <lineage>
        <taxon>Bacteria</taxon>
        <taxon>Pseudomonadati</taxon>
        <taxon>Pseudomonadota</taxon>
        <taxon>Gammaproteobacteria</taxon>
        <taxon>Enterobacterales</taxon>
        <taxon>Erwiniaceae</taxon>
        <taxon>Tatumella</taxon>
    </lineage>
</organism>
<dbReference type="Proteomes" id="UP000029577">
    <property type="component" value="Unassembled WGS sequence"/>
</dbReference>
<proteinExistence type="predicted"/>
<protein>
    <submittedName>
        <fullName evidence="1">Uncharacterized protein</fullName>
    </submittedName>
</protein>
<evidence type="ECO:0000313" key="1">
    <source>
        <dbReference type="EMBL" id="KGD72084.1"/>
    </source>
</evidence>
<reference evidence="1" key="1">
    <citation type="submission" date="2014-12" db="EMBL/GenBank/DDBJ databases">
        <title>The draft genome of the Tatumella morbirosei type strain, LMG23360T isolated from pineapple rot.</title>
        <authorList>
            <person name="Smits T.H."/>
            <person name="Palmer M."/>
            <person name="Venter S.N."/>
            <person name="Duffy B."/>
            <person name="Steenkamp E.T."/>
            <person name="Chan W.Y."/>
            <person name="Coutinho T.A."/>
            <person name="Coetzee M.P."/>
            <person name="De Maayer P."/>
        </authorList>
    </citation>
    <scope>NUCLEOTIDE SEQUENCE [LARGE SCALE GENOMIC DNA]</scope>
    <source>
        <strain evidence="1">LMG 23360</strain>
    </source>
</reference>
<name>A0A095T6F6_9GAMM</name>
<comment type="caution">
    <text evidence="1">The sequence shown here is derived from an EMBL/GenBank/DDBJ whole genome shotgun (WGS) entry which is preliminary data.</text>
</comment>
<dbReference type="AlphaFoldDB" id="A0A095T6F6"/>
<dbReference type="EMBL" id="JPKR02000003">
    <property type="protein sequence ID" value="KGD72084.1"/>
    <property type="molecule type" value="Genomic_DNA"/>
</dbReference>